<comment type="caution">
    <text evidence="1">The sequence shown here is derived from an EMBL/GenBank/DDBJ whole genome shotgun (WGS) entry which is preliminary data.</text>
</comment>
<keyword evidence="2" id="KW-1185">Reference proteome</keyword>
<dbReference type="EMBL" id="CM042882">
    <property type="protein sequence ID" value="KAI4382525.1"/>
    <property type="molecule type" value="Genomic_DNA"/>
</dbReference>
<evidence type="ECO:0000313" key="2">
    <source>
        <dbReference type="Proteomes" id="UP001057402"/>
    </source>
</evidence>
<protein>
    <submittedName>
        <fullName evidence="1">Uncharacterized protein</fullName>
    </submittedName>
</protein>
<dbReference type="Proteomes" id="UP001057402">
    <property type="component" value="Chromosome 3"/>
</dbReference>
<sequence length="92" mass="10481">MASVEEIKLFSGHLLRVAMRGSSIFCDGLESDLRTASSKRICERKNSGMEFELDWTERNKTSAHNAHDIRTATSFMPWSCRVPIGEGYHEFL</sequence>
<organism evidence="1 2">
    <name type="scientific">Melastoma candidum</name>
    <dbReference type="NCBI Taxonomy" id="119954"/>
    <lineage>
        <taxon>Eukaryota</taxon>
        <taxon>Viridiplantae</taxon>
        <taxon>Streptophyta</taxon>
        <taxon>Embryophyta</taxon>
        <taxon>Tracheophyta</taxon>
        <taxon>Spermatophyta</taxon>
        <taxon>Magnoliopsida</taxon>
        <taxon>eudicotyledons</taxon>
        <taxon>Gunneridae</taxon>
        <taxon>Pentapetalae</taxon>
        <taxon>rosids</taxon>
        <taxon>malvids</taxon>
        <taxon>Myrtales</taxon>
        <taxon>Melastomataceae</taxon>
        <taxon>Melastomatoideae</taxon>
        <taxon>Melastomateae</taxon>
        <taxon>Melastoma</taxon>
    </lineage>
</organism>
<gene>
    <name evidence="1" type="ORF">MLD38_008478</name>
</gene>
<accession>A0ACB9RUF0</accession>
<evidence type="ECO:0000313" key="1">
    <source>
        <dbReference type="EMBL" id="KAI4382525.1"/>
    </source>
</evidence>
<name>A0ACB9RUF0_9MYRT</name>
<proteinExistence type="predicted"/>
<reference evidence="2" key="1">
    <citation type="journal article" date="2023" name="Front. Plant Sci.">
        <title>Chromosomal-level genome assembly of Melastoma candidum provides insights into trichome evolution.</title>
        <authorList>
            <person name="Zhong Y."/>
            <person name="Wu W."/>
            <person name="Sun C."/>
            <person name="Zou P."/>
            <person name="Liu Y."/>
            <person name="Dai S."/>
            <person name="Zhou R."/>
        </authorList>
    </citation>
    <scope>NUCLEOTIDE SEQUENCE [LARGE SCALE GENOMIC DNA]</scope>
</reference>